<reference evidence="1 2" key="1">
    <citation type="submission" date="2016-10" db="EMBL/GenBank/DDBJ databases">
        <authorList>
            <person name="de Groot N.N."/>
        </authorList>
    </citation>
    <scope>NUCLEOTIDE SEQUENCE [LARGE SCALE GENOMIC DNA]</scope>
    <source>
        <strain evidence="1 2">DSM 9990</strain>
    </source>
</reference>
<organism evidence="1 2">
    <name type="scientific">Thermodesulforhabdus norvegica</name>
    <dbReference type="NCBI Taxonomy" id="39841"/>
    <lineage>
        <taxon>Bacteria</taxon>
        <taxon>Pseudomonadati</taxon>
        <taxon>Thermodesulfobacteriota</taxon>
        <taxon>Syntrophobacteria</taxon>
        <taxon>Syntrophobacterales</taxon>
        <taxon>Thermodesulforhabdaceae</taxon>
        <taxon>Thermodesulforhabdus</taxon>
    </lineage>
</organism>
<dbReference type="PANTHER" id="PTHR36573:SF1">
    <property type="entry name" value="INTERMEMBRANE PHOSPHOLIPID TRANSPORT SYSTEM BINDING PROTEIN MLAC"/>
    <property type="match status" value="1"/>
</dbReference>
<dbReference type="OrthoDB" id="9798905at2"/>
<gene>
    <name evidence="1" type="ORF">SAMN05660836_01761</name>
</gene>
<proteinExistence type="predicted"/>
<evidence type="ECO:0000313" key="2">
    <source>
        <dbReference type="Proteomes" id="UP000199611"/>
    </source>
</evidence>
<dbReference type="Gene3D" id="3.10.450.710">
    <property type="entry name" value="Tgt2/MlaC"/>
    <property type="match status" value="1"/>
</dbReference>
<dbReference type="PANTHER" id="PTHR36573">
    <property type="entry name" value="INTERMEMBRANE PHOSPHOLIPID TRANSPORT SYSTEM BINDING PROTEIN MLAC"/>
    <property type="match status" value="1"/>
</dbReference>
<protein>
    <submittedName>
        <fullName evidence="1">Phospholipid transport system substrate-binding protein</fullName>
    </submittedName>
</protein>
<accession>A0A1I4UBA5</accession>
<keyword evidence="2" id="KW-1185">Reference proteome</keyword>
<dbReference type="InterPro" id="IPR042245">
    <property type="entry name" value="Tgt2/MlaC_sf"/>
</dbReference>
<sequence>MMAGSLKTGKLTTPFSGIPLWIGIFFCLMATLLAPLCSAATQADPKATIDDLINKIRSIRYTEDSSTTLTSADLQKNEKLYDEITELIDIDGISRYALDSYWDRVGPSGRSQFESLFVELLEKVAYPNTAKFFKDLEIEIRDIKVIGSKAMVYTSVYHEEEGRVDIDFRLERSGDGWLIRDVYLDGVSLVRNLRTQCQKIIRENSFAELLRRMKEKAEEETSADVSEITAKN</sequence>
<dbReference type="EMBL" id="FOUU01000005">
    <property type="protein sequence ID" value="SFM86252.1"/>
    <property type="molecule type" value="Genomic_DNA"/>
</dbReference>
<dbReference type="RefSeq" id="WP_093395088.1">
    <property type="nucleotide sequence ID" value="NZ_FOUU01000005.1"/>
</dbReference>
<evidence type="ECO:0000313" key="1">
    <source>
        <dbReference type="EMBL" id="SFM86252.1"/>
    </source>
</evidence>
<dbReference type="Pfam" id="PF05494">
    <property type="entry name" value="MlaC"/>
    <property type="match status" value="1"/>
</dbReference>
<name>A0A1I4UBA5_9BACT</name>
<dbReference type="Proteomes" id="UP000199611">
    <property type="component" value="Unassembled WGS sequence"/>
</dbReference>
<dbReference type="InterPro" id="IPR008869">
    <property type="entry name" value="MlaC/ttg2D"/>
</dbReference>
<dbReference type="AlphaFoldDB" id="A0A1I4UBA5"/>
<dbReference type="STRING" id="39841.SAMN05660836_01761"/>